<dbReference type="eggNOG" id="COG1887">
    <property type="taxonomic scope" value="Bacteria"/>
</dbReference>
<dbReference type="PANTHER" id="PTHR43179:SF7">
    <property type="entry name" value="RHAMNOSYLTRANSFERASE WBBL"/>
    <property type="match status" value="1"/>
</dbReference>
<dbReference type="SUPFAM" id="SSF53448">
    <property type="entry name" value="Nucleotide-diphospho-sugar transferases"/>
    <property type="match status" value="2"/>
</dbReference>
<dbReference type="EMBL" id="CP000680">
    <property type="protein sequence ID" value="ABP85591.1"/>
    <property type="molecule type" value="Genomic_DNA"/>
</dbReference>
<dbReference type="SUPFAM" id="SSF53756">
    <property type="entry name" value="UDP-Glycosyltransferase/glycogen phosphorylase"/>
    <property type="match status" value="2"/>
</dbReference>
<proteinExistence type="predicted"/>
<dbReference type="InterPro" id="IPR025714">
    <property type="entry name" value="Methyltranfer_dom"/>
</dbReference>
<dbReference type="Pfam" id="PF00535">
    <property type="entry name" value="Glycos_transf_2"/>
    <property type="match status" value="1"/>
</dbReference>
<keyword evidence="3" id="KW-0808">Transferase</keyword>
<feature type="domain" description="Glycosyltransferase 2-like" evidence="1">
    <location>
        <begin position="1143"/>
        <end position="1323"/>
    </location>
</feature>
<dbReference type="PANTHER" id="PTHR43179">
    <property type="entry name" value="RHAMNOSYLTRANSFERASE WBBL"/>
    <property type="match status" value="1"/>
</dbReference>
<dbReference type="Gene3D" id="3.40.50.2000">
    <property type="entry name" value="Glycogen Phosphorylase B"/>
    <property type="match status" value="1"/>
</dbReference>
<dbReference type="Pfam" id="PF04464">
    <property type="entry name" value="Glyphos_transf"/>
    <property type="match status" value="1"/>
</dbReference>
<dbReference type="CDD" id="cd04186">
    <property type="entry name" value="GT_2_like_c"/>
    <property type="match status" value="1"/>
</dbReference>
<dbReference type="InterPro" id="IPR001173">
    <property type="entry name" value="Glyco_trans_2-like"/>
</dbReference>
<organism evidence="3">
    <name type="scientific">Ectopseudomonas mendocina (strain ymp)</name>
    <name type="common">Pseudomonas mendocina</name>
    <dbReference type="NCBI Taxonomy" id="399739"/>
    <lineage>
        <taxon>Bacteria</taxon>
        <taxon>Pseudomonadati</taxon>
        <taxon>Pseudomonadota</taxon>
        <taxon>Gammaproteobacteria</taxon>
        <taxon>Pseudomonadales</taxon>
        <taxon>Pseudomonadaceae</taxon>
        <taxon>Ectopseudomonas</taxon>
    </lineage>
</organism>
<dbReference type="KEGG" id="pmy:Pmen_2836"/>
<dbReference type="Gene3D" id="3.90.550.10">
    <property type="entry name" value="Spore Coat Polysaccharide Biosynthesis Protein SpsA, Chain A"/>
    <property type="match status" value="2"/>
</dbReference>
<gene>
    <name evidence="3" type="ordered locus">Pmen_2836</name>
</gene>
<dbReference type="CAZy" id="GT2">
    <property type="family name" value="Glycosyltransferase Family 2"/>
</dbReference>
<dbReference type="GO" id="GO:0016020">
    <property type="term" value="C:membrane"/>
    <property type="evidence" value="ECO:0007669"/>
    <property type="project" value="InterPro"/>
</dbReference>
<dbReference type="CDD" id="cd02440">
    <property type="entry name" value="AdoMet_MTases"/>
    <property type="match status" value="1"/>
</dbReference>
<dbReference type="SUPFAM" id="SSF53335">
    <property type="entry name" value="S-adenosyl-L-methionine-dependent methyltransferases"/>
    <property type="match status" value="1"/>
</dbReference>
<sequence length="1759" mass="197577">MSKQDQGDVARQFWRSSKRGQIGPEQLYERQREHLQQDIIPLLEGDARLLDIGCADGEFSLLFAQKVAHVLAFDIGEELVAQARERAEHLGIGNIEFRVADIFEFQTDERFDAVSLMGVLTCISDDNAAARVLLKATSLLKPGGLLILKDSVLLHGQEPRYLLTEHYEAKYRPEARYLALIRSMGLHEVANYPLLTMDNCEQTSVLYLFRPVLAQQPSLPIRGLRVACYGSMPFHFRSLRPLAECFEDSLLSLSIEEVMAWRPQVIAVADGWSVEFWRDYCDAHQVLLIGMRHGSVTRYGFAEPQYNHADYLCGSVWDIEDTLLSDVHPRLGFLLTGNSWVDQVFRLPPRADFDAQPTILFAPTYNPEISAAVYFGERVVSLIRSIYPQARIIIKPHPAIVQHEHGFVVDKGLFRELMAVWRAQVAEDPLLQLVDDPEASIADSFAEADILVADRSSLLFEYMVLDRPILLYSSDARVEHWDYNPQAPGNAWRDIGMEFSDDSSFLALLRDARRNHQEFCREPQARRTRQLYGDFRDGRSVQRVAAAIAQVPRPHVLINSWDSKRSAALLEAFDDRLAFKRISLIGSQVSSEQLHDVRQYEDFSQWRRAQSDRELDQAVLLVDGRSSYQPGSANQICHGLALLARGDADAQLLSQRSHDEPALTGATAEEWIRERQNWALDALLGEPVWQLLPAHRLRRALRVLPVSLSDGVVATWWKTLCAQGQTVHWRSERLDVVMDASVVRVVGRGHYLAGPKARLQLVPAVQGWPRHQAAVHLQICAVEGADYDRFPFKADIRLNGVRWREISFSSFRPQWIALPFHPNEAGVVEVELHSSAMFPGMTGLAGPLSVALAFADEAPEEASSDSDSSTQLLEQWLAARQLTPVQQRLVVERLGQYAGGPAFGVVILDPEGDASLVATTLRSLFREDSLYQVQKVVVLSSADTATTAADARLHFLQIESDHYAEAINTLVEQGGYDWFMLARAGDQFTQHGLLMAALALLEAPGCRAIYGDALQRMGDSSLGAVLRPDFNLDMLLSFPAAMARHWLYRREDFLAIGGFDPVYGGALEFDLLLRLIEHGGMVGLGHIDEPLVVAEAPRLQDNECERATLLRHLALRGYQASLKPHMPGRYRIDYGHSVQPLVSIIIPTKDQLPILQRCVESLLEKTRYPNYEVLIVDNDSQTPEAQAWLAGVESWGESLVRVLRYPYPFNYSAINNMAAQAARGEYLVLLNNDTAILREDWLGAMLNHAQRPEVGVVGAKLLYPDGRIQHAGVVLGLRGPADHPFIGEAMDAPGYMQRLQVDQNYSAVTAACLMIRKSLYEEVGGLDEEAFKVSYNDVDLCLKTREAGYLTVWTPHAVVMHEGSVSQTKVDPAAQEAKRKRFVAEQDAMYAKWLPLIAADPAYNRSLSLSGAGFALEADSQLTWRPLDSWRPLPVVLAHPADPWGCGNYRVIKPFEAMRDAGLIDGMLSDGLLQVADLARYDPDVLVLQRQLSDERLEAMRRIKTLSRAFKVYELDDYLPNLPMKSLHREHMPRDVLKSLRKGLGFVDRFVVSTEALADAFSGLHADIRVIENRLPREWWQNLTSQRRRGRKPRVGWAGGVSHTGDLELIADVVKELAGEVEWVFMGMCPDRIRPYVQEVHAGVDINAYPAALASLDLDLALAPVEQNLFNECKSKLRLLEYGACGFPVVCSDLRCYEGELPVTRVKNRFKDWVDAIRVHVNDLDASAHQGDALRAAVMRDWMLEGGNLELWRRAWLPD</sequence>
<dbReference type="STRING" id="399739.Pmen_2836"/>
<dbReference type="Gene3D" id="3.40.50.150">
    <property type="entry name" value="Vaccinia Virus protein VP39"/>
    <property type="match status" value="1"/>
</dbReference>
<accession>A4XW75</accession>
<dbReference type="Gene3D" id="3.40.50.12580">
    <property type="match status" value="1"/>
</dbReference>
<dbReference type="Pfam" id="PF13847">
    <property type="entry name" value="Methyltransf_31"/>
    <property type="match status" value="1"/>
</dbReference>
<evidence type="ECO:0000259" key="1">
    <source>
        <dbReference type="Pfam" id="PF00535"/>
    </source>
</evidence>
<evidence type="ECO:0000259" key="2">
    <source>
        <dbReference type="Pfam" id="PF13847"/>
    </source>
</evidence>
<dbReference type="HOGENOM" id="CLU_002978_0_0_6"/>
<feature type="domain" description="Methyltransferase" evidence="2">
    <location>
        <begin position="46"/>
        <end position="152"/>
    </location>
</feature>
<dbReference type="InterPro" id="IPR043148">
    <property type="entry name" value="TagF_C"/>
</dbReference>
<evidence type="ECO:0000313" key="3">
    <source>
        <dbReference type="EMBL" id="ABP85591.1"/>
    </source>
</evidence>
<reference evidence="3" key="1">
    <citation type="submission" date="2007-04" db="EMBL/GenBank/DDBJ databases">
        <title>Complete sequence of Pseudomonas mendocina ymp.</title>
        <authorList>
            <consortium name="US DOE Joint Genome Institute"/>
            <person name="Copeland A."/>
            <person name="Lucas S."/>
            <person name="Lapidus A."/>
            <person name="Barry K."/>
            <person name="Glavina del Rio T."/>
            <person name="Dalin E."/>
            <person name="Tice H."/>
            <person name="Pitluck S."/>
            <person name="Kiss H."/>
            <person name="Brettin T."/>
            <person name="Detter J.C."/>
            <person name="Bruce D."/>
            <person name="Han C."/>
            <person name="Schmutz J."/>
            <person name="Larimer F."/>
            <person name="Land M."/>
            <person name="Hauser L."/>
            <person name="Kyrpides N."/>
            <person name="Mikhailova N."/>
            <person name="Hersman L."/>
            <person name="Dubois J."/>
            <person name="Maurice P."/>
            <person name="Richardson P."/>
        </authorList>
    </citation>
    <scope>NUCLEOTIDE SEQUENCE [LARGE SCALE GENOMIC DNA]</scope>
    <source>
        <strain evidence="3">Ymp</strain>
    </source>
</reference>
<dbReference type="GO" id="GO:0047355">
    <property type="term" value="F:CDP-glycerol glycerophosphotransferase activity"/>
    <property type="evidence" value="ECO:0007669"/>
    <property type="project" value="InterPro"/>
</dbReference>
<dbReference type="InterPro" id="IPR007554">
    <property type="entry name" value="Glycerophosphate_synth"/>
</dbReference>
<name>A4XW75_ECTM1</name>
<dbReference type="eggNOG" id="COG1216">
    <property type="taxonomic scope" value="Bacteria"/>
</dbReference>
<dbReference type="InterPro" id="IPR029063">
    <property type="entry name" value="SAM-dependent_MTases_sf"/>
</dbReference>
<protein>
    <submittedName>
        <fullName evidence="3">Glycosyl transferase, family 2</fullName>
    </submittedName>
</protein>
<dbReference type="InterPro" id="IPR029044">
    <property type="entry name" value="Nucleotide-diphossugar_trans"/>
</dbReference>